<keyword evidence="2 4" id="KW-0547">Nucleotide-binding</keyword>
<dbReference type="InterPro" id="IPR037171">
    <property type="entry name" value="NagB/RpiA_transferase-like"/>
</dbReference>
<dbReference type="GO" id="GO:0030272">
    <property type="term" value="F:5-formyltetrahydrofolate cyclo-ligase activity"/>
    <property type="evidence" value="ECO:0007669"/>
    <property type="project" value="UniProtKB-EC"/>
</dbReference>
<comment type="cofactor">
    <cofactor evidence="4">
        <name>Mg(2+)</name>
        <dbReference type="ChEBI" id="CHEBI:18420"/>
    </cofactor>
</comment>
<evidence type="ECO:0000256" key="4">
    <source>
        <dbReference type="RuleBase" id="RU361279"/>
    </source>
</evidence>
<evidence type="ECO:0000313" key="6">
    <source>
        <dbReference type="EMBL" id="MEJ8280345.1"/>
    </source>
</evidence>
<comment type="caution">
    <text evidence="6">The sequence shown here is derived from an EMBL/GenBank/DDBJ whole genome shotgun (WGS) entry which is preliminary data.</text>
</comment>
<evidence type="ECO:0000256" key="2">
    <source>
        <dbReference type="ARBA" id="ARBA00022741"/>
    </source>
</evidence>
<evidence type="ECO:0000256" key="1">
    <source>
        <dbReference type="ARBA" id="ARBA00010638"/>
    </source>
</evidence>
<keyword evidence="7" id="KW-1185">Reference proteome</keyword>
<protein>
    <recommendedName>
        <fullName evidence="4">5-formyltetrahydrofolate cyclo-ligase</fullName>
        <ecNumber evidence="4">6.3.3.2</ecNumber>
    </recommendedName>
</protein>
<evidence type="ECO:0000256" key="3">
    <source>
        <dbReference type="ARBA" id="ARBA00022840"/>
    </source>
</evidence>
<dbReference type="RefSeq" id="WP_340291387.1">
    <property type="nucleotide sequence ID" value="NZ_JBBJUP010000012.1"/>
</dbReference>
<comment type="similarity">
    <text evidence="1 4">Belongs to the 5-formyltetrahydrofolate cyclo-ligase family.</text>
</comment>
<accession>A0ABU8T8R2</accession>
<dbReference type="EC" id="6.3.3.2" evidence="4"/>
<proteinExistence type="inferred from homology"/>
<keyword evidence="4" id="KW-0479">Metal-binding</keyword>
<gene>
    <name evidence="6" type="ORF">WJX68_15470</name>
</gene>
<evidence type="ECO:0000256" key="5">
    <source>
        <dbReference type="SAM" id="MobiDB-lite"/>
    </source>
</evidence>
<reference evidence="6 7" key="1">
    <citation type="submission" date="2024-03" db="EMBL/GenBank/DDBJ databases">
        <title>Draft genome sequence of Pseudonocardia sp. DW16-2.</title>
        <authorList>
            <person name="Duangmal K."/>
        </authorList>
    </citation>
    <scope>NUCLEOTIDE SEQUENCE [LARGE SCALE GENOMIC DNA]</scope>
    <source>
        <strain evidence="6 7">DW16-2</strain>
    </source>
</reference>
<dbReference type="PANTHER" id="PTHR23407:SF1">
    <property type="entry name" value="5-FORMYLTETRAHYDROFOLATE CYCLO-LIGASE"/>
    <property type="match status" value="1"/>
</dbReference>
<keyword evidence="6" id="KW-0436">Ligase</keyword>
<dbReference type="InterPro" id="IPR024185">
    <property type="entry name" value="FTHF_cligase-like_sf"/>
</dbReference>
<sequence>MTARADGPGGSSPDQGGRTDGAKRALRRRMITARRALSPAARAAATAALAVHLRGLAAGADGPVACYLPIGTEPGGAGGGAPALPDALLAAGHEVLAPVVPGAPGPLDWTRYRGPGDLAAGPLGLVEPAGPRLGPAALGRAALVVVPALAVDRHGRRLGRGGGYYDRTLPLAAPGALLAVPLHDGELLDAVPAGAHDVAVHAAVLPGDGVVHVSP</sequence>
<dbReference type="InterPro" id="IPR002698">
    <property type="entry name" value="FTHF_cligase"/>
</dbReference>
<keyword evidence="4" id="KW-0460">Magnesium</keyword>
<dbReference type="PIRSF" id="PIRSF006806">
    <property type="entry name" value="FTHF_cligase"/>
    <property type="match status" value="1"/>
</dbReference>
<dbReference type="Gene3D" id="3.40.50.10420">
    <property type="entry name" value="NagB/RpiA/CoA transferase-like"/>
    <property type="match status" value="1"/>
</dbReference>
<name>A0ABU8T8R2_9PSEU</name>
<comment type="catalytic activity">
    <reaction evidence="4">
        <text>(6S)-5-formyl-5,6,7,8-tetrahydrofolate + ATP = (6R)-5,10-methenyltetrahydrofolate + ADP + phosphate</text>
        <dbReference type="Rhea" id="RHEA:10488"/>
        <dbReference type="ChEBI" id="CHEBI:30616"/>
        <dbReference type="ChEBI" id="CHEBI:43474"/>
        <dbReference type="ChEBI" id="CHEBI:57455"/>
        <dbReference type="ChEBI" id="CHEBI:57457"/>
        <dbReference type="ChEBI" id="CHEBI:456216"/>
        <dbReference type="EC" id="6.3.3.2"/>
    </reaction>
</comment>
<dbReference type="NCBIfam" id="TIGR02727">
    <property type="entry name" value="MTHFS_bact"/>
    <property type="match status" value="1"/>
</dbReference>
<organism evidence="6 7">
    <name type="scientific">Pseudonocardia spirodelae</name>
    <dbReference type="NCBI Taxonomy" id="3133431"/>
    <lineage>
        <taxon>Bacteria</taxon>
        <taxon>Bacillati</taxon>
        <taxon>Actinomycetota</taxon>
        <taxon>Actinomycetes</taxon>
        <taxon>Pseudonocardiales</taxon>
        <taxon>Pseudonocardiaceae</taxon>
        <taxon>Pseudonocardia</taxon>
    </lineage>
</organism>
<dbReference type="Pfam" id="PF01812">
    <property type="entry name" value="5-FTHF_cyc-lig"/>
    <property type="match status" value="1"/>
</dbReference>
<keyword evidence="3 4" id="KW-0067">ATP-binding</keyword>
<dbReference type="Proteomes" id="UP001364211">
    <property type="component" value="Unassembled WGS sequence"/>
</dbReference>
<dbReference type="PANTHER" id="PTHR23407">
    <property type="entry name" value="ATPASE INHIBITOR/5-FORMYLTETRAHYDROFOLATE CYCLO-LIGASE"/>
    <property type="match status" value="1"/>
</dbReference>
<evidence type="ECO:0000313" key="7">
    <source>
        <dbReference type="Proteomes" id="UP001364211"/>
    </source>
</evidence>
<dbReference type="SUPFAM" id="SSF100950">
    <property type="entry name" value="NagB/RpiA/CoA transferase-like"/>
    <property type="match status" value="1"/>
</dbReference>
<feature type="region of interest" description="Disordered" evidence="5">
    <location>
        <begin position="1"/>
        <end position="23"/>
    </location>
</feature>
<dbReference type="EMBL" id="JBBJUP010000012">
    <property type="protein sequence ID" value="MEJ8280345.1"/>
    <property type="molecule type" value="Genomic_DNA"/>
</dbReference>